<keyword evidence="6 7" id="KW-0503">Monooxygenase</keyword>
<accession>A0A1Z2KYB0</accession>
<evidence type="ECO:0000256" key="3">
    <source>
        <dbReference type="ARBA" id="ARBA00022723"/>
    </source>
</evidence>
<dbReference type="FunFam" id="1.10.630.10:FF:000018">
    <property type="entry name" value="Cytochrome P450 monooxygenase"/>
    <property type="match status" value="1"/>
</dbReference>
<dbReference type="Pfam" id="PF00067">
    <property type="entry name" value="p450"/>
    <property type="match status" value="1"/>
</dbReference>
<dbReference type="AlphaFoldDB" id="A0A1Z2KYB0"/>
<name>A0A1Z2KYB0_9ACTN</name>
<comment type="similarity">
    <text evidence="1 7">Belongs to the cytochrome P450 family.</text>
</comment>
<evidence type="ECO:0000256" key="6">
    <source>
        <dbReference type="ARBA" id="ARBA00023033"/>
    </source>
</evidence>
<dbReference type="InterPro" id="IPR002397">
    <property type="entry name" value="Cyt_P450_B"/>
</dbReference>
<reference evidence="9 10" key="1">
    <citation type="submission" date="2017-06" db="EMBL/GenBank/DDBJ databases">
        <title>Streptomyces albireticuli Genome sequencing and assembly.</title>
        <authorList>
            <person name="Wang Y."/>
            <person name="Du B."/>
            <person name="Ding Y."/>
            <person name="Liu H."/>
            <person name="Hou Q."/>
            <person name="Liu K."/>
            <person name="Yao L."/>
            <person name="Wang C."/>
        </authorList>
    </citation>
    <scope>NUCLEOTIDE SEQUENCE [LARGE SCALE GENOMIC DNA]</scope>
    <source>
        <strain evidence="9 10">MDJK11</strain>
    </source>
</reference>
<keyword evidence="5 7" id="KW-0408">Iron</keyword>
<dbReference type="GO" id="GO:0004497">
    <property type="term" value="F:monooxygenase activity"/>
    <property type="evidence" value="ECO:0007669"/>
    <property type="project" value="UniProtKB-KW"/>
</dbReference>
<evidence type="ECO:0000256" key="8">
    <source>
        <dbReference type="SAM" id="MobiDB-lite"/>
    </source>
</evidence>
<organism evidence="9 10">
    <name type="scientific">Streptomyces albireticuli</name>
    <dbReference type="NCBI Taxonomy" id="1940"/>
    <lineage>
        <taxon>Bacteria</taxon>
        <taxon>Bacillati</taxon>
        <taxon>Actinomycetota</taxon>
        <taxon>Actinomycetes</taxon>
        <taxon>Kitasatosporales</taxon>
        <taxon>Streptomycetaceae</taxon>
        <taxon>Streptomyces</taxon>
    </lineage>
</organism>
<protein>
    <submittedName>
        <fullName evidence="9">Cytochrome P-450</fullName>
    </submittedName>
</protein>
<dbReference type="PRINTS" id="PR00359">
    <property type="entry name" value="BP450"/>
</dbReference>
<dbReference type="PRINTS" id="PR00385">
    <property type="entry name" value="P450"/>
</dbReference>
<evidence type="ECO:0000256" key="7">
    <source>
        <dbReference type="RuleBase" id="RU000461"/>
    </source>
</evidence>
<sequence>MSENTRSTPDATVDERPAPPAYPFNEAVALDVDPLYAKLRVEEPVVRVSCPFGEDAWLVTKHADMKTILGDPRFSRALAAEHDESRLTPLPIHTSILGMDSPDHTRLRRLLSRVFTMRRVELLRPRIEQEAHRLIDGLVAAGAPGDLMEGFAVPFAGTVVCDLLGVPFEDREQFRGWLDAFSATTVMSEEEIEADTERLHGYIAKLMVSRRAEPQDDLISAMVKASDEEDKLSEKELVELASVLLIAGHETVSSQLIDSLHVLFTHPEQLAELKRRPELMPRTVEELMRYVPLISHVTFARYATEDVELSGTLVRAGESVLPAIPSANRDESVFENADRFDLTREHNPHLGFGYGIHRCLGAPLARLEMQVALDSLLTRLPDVRCAVPVESLEWKDGMQVRSLLNLPVEW</sequence>
<keyword evidence="3 7" id="KW-0479">Metal-binding</keyword>
<dbReference type="Proteomes" id="UP000195755">
    <property type="component" value="Chromosome"/>
</dbReference>
<evidence type="ECO:0000256" key="2">
    <source>
        <dbReference type="ARBA" id="ARBA00022617"/>
    </source>
</evidence>
<dbReference type="GO" id="GO:0005506">
    <property type="term" value="F:iron ion binding"/>
    <property type="evidence" value="ECO:0007669"/>
    <property type="project" value="InterPro"/>
</dbReference>
<dbReference type="PANTHER" id="PTHR46696:SF1">
    <property type="entry name" value="CYTOCHROME P450 YJIB-RELATED"/>
    <property type="match status" value="1"/>
</dbReference>
<dbReference type="PROSITE" id="PS00086">
    <property type="entry name" value="CYTOCHROME_P450"/>
    <property type="match status" value="1"/>
</dbReference>
<dbReference type="PANTHER" id="PTHR46696">
    <property type="entry name" value="P450, PUTATIVE (EUROFUNG)-RELATED"/>
    <property type="match status" value="1"/>
</dbReference>
<dbReference type="GO" id="GO:0016705">
    <property type="term" value="F:oxidoreductase activity, acting on paired donors, with incorporation or reduction of molecular oxygen"/>
    <property type="evidence" value="ECO:0007669"/>
    <property type="project" value="InterPro"/>
</dbReference>
<evidence type="ECO:0000313" key="10">
    <source>
        <dbReference type="Proteomes" id="UP000195755"/>
    </source>
</evidence>
<dbReference type="CDD" id="cd11031">
    <property type="entry name" value="Cyp158A-like"/>
    <property type="match status" value="1"/>
</dbReference>
<dbReference type="KEGG" id="salj:SMD11_1381"/>
<dbReference type="SUPFAM" id="SSF48264">
    <property type="entry name" value="Cytochrome P450"/>
    <property type="match status" value="1"/>
</dbReference>
<dbReference type="GO" id="GO:0020037">
    <property type="term" value="F:heme binding"/>
    <property type="evidence" value="ECO:0007669"/>
    <property type="project" value="InterPro"/>
</dbReference>
<dbReference type="InterPro" id="IPR017972">
    <property type="entry name" value="Cyt_P450_CS"/>
</dbReference>
<evidence type="ECO:0000256" key="1">
    <source>
        <dbReference type="ARBA" id="ARBA00010617"/>
    </source>
</evidence>
<dbReference type="EMBL" id="CP021744">
    <property type="protein sequence ID" value="ARZ67042.1"/>
    <property type="molecule type" value="Genomic_DNA"/>
</dbReference>
<dbReference type="OrthoDB" id="3218463at2"/>
<feature type="region of interest" description="Disordered" evidence="8">
    <location>
        <begin position="1"/>
        <end position="20"/>
    </location>
</feature>
<feature type="compositionally biased region" description="Polar residues" evidence="8">
    <location>
        <begin position="1"/>
        <end position="10"/>
    </location>
</feature>
<evidence type="ECO:0000256" key="4">
    <source>
        <dbReference type="ARBA" id="ARBA00023002"/>
    </source>
</evidence>
<dbReference type="RefSeq" id="WP_087925560.1">
    <property type="nucleotide sequence ID" value="NZ_CP021744.1"/>
</dbReference>
<gene>
    <name evidence="9" type="ORF">SMD11_1381</name>
</gene>
<evidence type="ECO:0000313" key="9">
    <source>
        <dbReference type="EMBL" id="ARZ67042.1"/>
    </source>
</evidence>
<evidence type="ECO:0000256" key="5">
    <source>
        <dbReference type="ARBA" id="ARBA00023004"/>
    </source>
</evidence>
<dbReference type="InterPro" id="IPR036396">
    <property type="entry name" value="Cyt_P450_sf"/>
</dbReference>
<keyword evidence="4 7" id="KW-0560">Oxidoreductase</keyword>
<dbReference type="Gene3D" id="1.10.630.10">
    <property type="entry name" value="Cytochrome P450"/>
    <property type="match status" value="1"/>
</dbReference>
<proteinExistence type="inferred from homology"/>
<dbReference type="InterPro" id="IPR001128">
    <property type="entry name" value="Cyt_P450"/>
</dbReference>
<keyword evidence="2 7" id="KW-0349">Heme</keyword>